<name>A0A4Z2FGI1_9TELE</name>
<evidence type="ECO:0000313" key="3">
    <source>
        <dbReference type="Proteomes" id="UP000314294"/>
    </source>
</evidence>
<accession>A0A4Z2FGI1</accession>
<keyword evidence="3" id="KW-1185">Reference proteome</keyword>
<sequence length="84" mass="9258">MVHSASETQGAQCVSSHCFSFTRAVTWVLKASSERDDSVSPKEDRNSSIFSSTSSVLRRERDLNSSCSSHLPLLLLLSLLSLDR</sequence>
<organism evidence="2 3">
    <name type="scientific">Liparis tanakae</name>
    <name type="common">Tanaka's snailfish</name>
    <dbReference type="NCBI Taxonomy" id="230148"/>
    <lineage>
        <taxon>Eukaryota</taxon>
        <taxon>Metazoa</taxon>
        <taxon>Chordata</taxon>
        <taxon>Craniata</taxon>
        <taxon>Vertebrata</taxon>
        <taxon>Euteleostomi</taxon>
        <taxon>Actinopterygii</taxon>
        <taxon>Neopterygii</taxon>
        <taxon>Teleostei</taxon>
        <taxon>Neoteleostei</taxon>
        <taxon>Acanthomorphata</taxon>
        <taxon>Eupercaria</taxon>
        <taxon>Perciformes</taxon>
        <taxon>Cottioidei</taxon>
        <taxon>Cottales</taxon>
        <taxon>Liparidae</taxon>
        <taxon>Liparis</taxon>
    </lineage>
</organism>
<dbReference type="Proteomes" id="UP000314294">
    <property type="component" value="Unassembled WGS sequence"/>
</dbReference>
<proteinExistence type="predicted"/>
<comment type="caution">
    <text evidence="2">The sequence shown here is derived from an EMBL/GenBank/DDBJ whole genome shotgun (WGS) entry which is preliminary data.</text>
</comment>
<feature type="compositionally biased region" description="Basic and acidic residues" evidence="1">
    <location>
        <begin position="33"/>
        <end position="46"/>
    </location>
</feature>
<evidence type="ECO:0000313" key="2">
    <source>
        <dbReference type="EMBL" id="TNN40005.1"/>
    </source>
</evidence>
<dbReference type="AlphaFoldDB" id="A0A4Z2FGI1"/>
<evidence type="ECO:0000256" key="1">
    <source>
        <dbReference type="SAM" id="MobiDB-lite"/>
    </source>
</evidence>
<protein>
    <submittedName>
        <fullName evidence="2">Uncharacterized protein</fullName>
    </submittedName>
</protein>
<feature type="region of interest" description="Disordered" evidence="1">
    <location>
        <begin position="33"/>
        <end position="53"/>
    </location>
</feature>
<gene>
    <name evidence="2" type="ORF">EYF80_049834</name>
</gene>
<reference evidence="2 3" key="1">
    <citation type="submission" date="2019-03" db="EMBL/GenBank/DDBJ databases">
        <title>First draft genome of Liparis tanakae, snailfish: a comprehensive survey of snailfish specific genes.</title>
        <authorList>
            <person name="Kim W."/>
            <person name="Song I."/>
            <person name="Jeong J.-H."/>
            <person name="Kim D."/>
            <person name="Kim S."/>
            <person name="Ryu S."/>
            <person name="Song J.Y."/>
            <person name="Lee S.K."/>
        </authorList>
    </citation>
    <scope>NUCLEOTIDE SEQUENCE [LARGE SCALE GENOMIC DNA]</scope>
    <source>
        <tissue evidence="2">Muscle</tissue>
    </source>
</reference>
<dbReference type="EMBL" id="SRLO01001227">
    <property type="protein sequence ID" value="TNN40005.1"/>
    <property type="molecule type" value="Genomic_DNA"/>
</dbReference>